<feature type="domain" description="HTH myb-type" evidence="8">
    <location>
        <begin position="155"/>
        <end position="189"/>
    </location>
</feature>
<feature type="coiled-coil region" evidence="5">
    <location>
        <begin position="306"/>
        <end position="369"/>
    </location>
</feature>
<dbReference type="OrthoDB" id="118550at2759"/>
<evidence type="ECO:0000313" key="10">
    <source>
        <dbReference type="Proteomes" id="UP000541444"/>
    </source>
</evidence>
<protein>
    <submittedName>
        <fullName evidence="9">Uncharacterized protein</fullName>
    </submittedName>
</protein>
<gene>
    <name evidence="9" type="ORF">GIB67_033698</name>
</gene>
<keyword evidence="5" id="KW-0175">Coiled coil</keyword>
<dbReference type="GO" id="GO:0005634">
    <property type="term" value="C:nucleus"/>
    <property type="evidence" value="ECO:0007669"/>
    <property type="project" value="UniProtKB-ARBA"/>
</dbReference>
<keyword evidence="1" id="KW-0805">Transcription regulation</keyword>
<dbReference type="AlphaFoldDB" id="A0A7J7P3Y7"/>
<dbReference type="GO" id="GO:0003677">
    <property type="term" value="F:DNA binding"/>
    <property type="evidence" value="ECO:0007669"/>
    <property type="project" value="UniProtKB-KW"/>
</dbReference>
<dbReference type="InterPro" id="IPR017930">
    <property type="entry name" value="Myb_dom"/>
</dbReference>
<evidence type="ECO:0000259" key="8">
    <source>
        <dbReference type="PROSITE" id="PS51294"/>
    </source>
</evidence>
<dbReference type="PANTHER" id="PTHR12802">
    <property type="entry name" value="SWI/SNF COMPLEX-RELATED"/>
    <property type="match status" value="1"/>
</dbReference>
<dbReference type="CDD" id="cd00167">
    <property type="entry name" value="SANT"/>
    <property type="match status" value="1"/>
</dbReference>
<accession>A0A7J7P3Y7</accession>
<keyword evidence="3" id="KW-0804">Transcription</keyword>
<dbReference type="PROSITE" id="PS50090">
    <property type="entry name" value="MYB_LIKE"/>
    <property type="match status" value="1"/>
</dbReference>
<dbReference type="PANTHER" id="PTHR12802:SF44">
    <property type="entry name" value="SWI_SNF COMPLEX SUBUNIT SWI3B"/>
    <property type="match status" value="1"/>
</dbReference>
<evidence type="ECO:0000256" key="3">
    <source>
        <dbReference type="ARBA" id="ARBA00023163"/>
    </source>
</evidence>
<dbReference type="PROSITE" id="PS51293">
    <property type="entry name" value="SANT"/>
    <property type="match status" value="1"/>
</dbReference>
<dbReference type="InterPro" id="IPR009057">
    <property type="entry name" value="Homeodomain-like_sf"/>
</dbReference>
<dbReference type="InterPro" id="IPR032451">
    <property type="entry name" value="SMARCC_C"/>
</dbReference>
<keyword evidence="4" id="KW-0539">Nucleus</keyword>
<dbReference type="EMBL" id="JACGCM010000287">
    <property type="protein sequence ID" value="KAF6174166.1"/>
    <property type="molecule type" value="Genomic_DNA"/>
</dbReference>
<proteinExistence type="predicted"/>
<evidence type="ECO:0000313" key="9">
    <source>
        <dbReference type="EMBL" id="KAF6174166.1"/>
    </source>
</evidence>
<evidence type="ECO:0000259" key="7">
    <source>
        <dbReference type="PROSITE" id="PS51293"/>
    </source>
</evidence>
<comment type="caution">
    <text evidence="9">The sequence shown here is derived from an EMBL/GenBank/DDBJ whole genome shotgun (WGS) entry which is preliminary data.</text>
</comment>
<dbReference type="Gene3D" id="1.10.10.60">
    <property type="entry name" value="Homeodomain-like"/>
    <property type="match status" value="1"/>
</dbReference>
<keyword evidence="10" id="KW-1185">Reference proteome</keyword>
<dbReference type="SUPFAM" id="SSF46689">
    <property type="entry name" value="Homeodomain-like"/>
    <property type="match status" value="1"/>
</dbReference>
<evidence type="ECO:0000256" key="4">
    <source>
        <dbReference type="ARBA" id="ARBA00023242"/>
    </source>
</evidence>
<dbReference type="SMART" id="SM00717">
    <property type="entry name" value="SANT"/>
    <property type="match status" value="1"/>
</dbReference>
<evidence type="ECO:0000259" key="6">
    <source>
        <dbReference type="PROSITE" id="PS50090"/>
    </source>
</evidence>
<keyword evidence="2" id="KW-0238">DNA-binding</keyword>
<dbReference type="Proteomes" id="UP000541444">
    <property type="component" value="Unassembled WGS sequence"/>
</dbReference>
<dbReference type="InterPro" id="IPR001005">
    <property type="entry name" value="SANT/Myb"/>
</dbReference>
<evidence type="ECO:0000256" key="2">
    <source>
        <dbReference type="ARBA" id="ARBA00023125"/>
    </source>
</evidence>
<dbReference type="FunFam" id="1.10.10.60:FF:000014">
    <property type="entry name" value="SWI/SNF complex subunit SMARCC2 isoform C"/>
    <property type="match status" value="1"/>
</dbReference>
<organism evidence="9 10">
    <name type="scientific">Kingdonia uniflora</name>
    <dbReference type="NCBI Taxonomy" id="39325"/>
    <lineage>
        <taxon>Eukaryota</taxon>
        <taxon>Viridiplantae</taxon>
        <taxon>Streptophyta</taxon>
        <taxon>Embryophyta</taxon>
        <taxon>Tracheophyta</taxon>
        <taxon>Spermatophyta</taxon>
        <taxon>Magnoliopsida</taxon>
        <taxon>Ranunculales</taxon>
        <taxon>Circaeasteraceae</taxon>
        <taxon>Kingdonia</taxon>
    </lineage>
</organism>
<name>A0A7J7P3Y7_9MAGN</name>
<dbReference type="Pfam" id="PF00249">
    <property type="entry name" value="Myb_DNA-binding"/>
    <property type="match status" value="1"/>
</dbReference>
<feature type="domain" description="SANT" evidence="7">
    <location>
        <begin position="150"/>
        <end position="201"/>
    </location>
</feature>
<evidence type="ECO:0000256" key="1">
    <source>
        <dbReference type="ARBA" id="ARBA00023015"/>
    </source>
</evidence>
<dbReference type="PROSITE" id="PS51294">
    <property type="entry name" value="HTH_MYB"/>
    <property type="match status" value="1"/>
</dbReference>
<reference evidence="9 10" key="1">
    <citation type="journal article" date="2020" name="IScience">
        <title>Genome Sequencing of the Endangered Kingdonia uniflora (Circaeasteraceae, Ranunculales) Reveals Potential Mechanisms of Evolutionary Specialization.</title>
        <authorList>
            <person name="Sun Y."/>
            <person name="Deng T."/>
            <person name="Zhang A."/>
            <person name="Moore M.J."/>
            <person name="Landis J.B."/>
            <person name="Lin N."/>
            <person name="Zhang H."/>
            <person name="Zhang X."/>
            <person name="Huang J."/>
            <person name="Zhang X."/>
            <person name="Sun H."/>
            <person name="Wang H."/>
        </authorList>
    </citation>
    <scope>NUCLEOTIDE SEQUENCE [LARGE SCALE GENOMIC DNA]</scope>
    <source>
        <strain evidence="9">TB1705</strain>
        <tissue evidence="9">Leaf</tissue>
    </source>
</reference>
<sequence length="397" mass="44505">MMDFISTHWGVPSSQWCTHCTLSVVLNGELSRVGVVASGCCGRFLCSGLQEKIWRSNQLEFENGCGTEEWALEAGDLGFTRGLVVGDPRPLWPEAMVERGDCNVPKIGATWAFLVVEQADLTLCARCFVGGNYPKGINYSDFRRVEISEETKSGWNDKETLQLLEAITHYGDDWKKVAEHVGGRSEQECVTYFIKLPFGEQFVASQNPEVAHTNVEAVEDHMISSSPAKRRRLTPLADASNPIMAQAAFLSAMVGKEVARASAQAAVAALSEEYLTINQRKDEFVPDEIEQKESATATNGDYSLSILNLEEAAVDAQEHIKKEEQDMEKSISDIVEVEMKDLQDKIFHFEEVELQLENERQQLRHMKNLLFSDQLDLLIHRRTKPDGLKEKTMDVVS</sequence>
<dbReference type="Pfam" id="PF16495">
    <property type="entry name" value="SWIRM-assoc_1"/>
    <property type="match status" value="1"/>
</dbReference>
<evidence type="ECO:0000256" key="5">
    <source>
        <dbReference type="SAM" id="Coils"/>
    </source>
</evidence>
<feature type="domain" description="Myb-like" evidence="6">
    <location>
        <begin position="147"/>
        <end position="197"/>
    </location>
</feature>
<dbReference type="InterPro" id="IPR017884">
    <property type="entry name" value="SANT_dom"/>
</dbReference>